<evidence type="ECO:0000256" key="1">
    <source>
        <dbReference type="SAM" id="MobiDB-lite"/>
    </source>
</evidence>
<evidence type="ECO:0000259" key="3">
    <source>
        <dbReference type="Pfam" id="PF13248"/>
    </source>
</evidence>
<evidence type="ECO:0000313" key="5">
    <source>
        <dbReference type="Proteomes" id="UP000198838"/>
    </source>
</evidence>
<evidence type="ECO:0000256" key="2">
    <source>
        <dbReference type="SAM" id="Phobius"/>
    </source>
</evidence>
<organism evidence="4 5">
    <name type="scientific">Acetitomaculum ruminis DSM 5522</name>
    <dbReference type="NCBI Taxonomy" id="1120918"/>
    <lineage>
        <taxon>Bacteria</taxon>
        <taxon>Bacillati</taxon>
        <taxon>Bacillota</taxon>
        <taxon>Clostridia</taxon>
        <taxon>Lachnospirales</taxon>
        <taxon>Lachnospiraceae</taxon>
        <taxon>Acetitomaculum</taxon>
    </lineage>
</organism>
<dbReference type="Proteomes" id="UP000198838">
    <property type="component" value="Unassembled WGS sequence"/>
</dbReference>
<keyword evidence="2" id="KW-0812">Transmembrane</keyword>
<gene>
    <name evidence="4" type="ORF">SAMN05216249_104175</name>
</gene>
<keyword evidence="2" id="KW-1133">Transmembrane helix</keyword>
<keyword evidence="2" id="KW-0472">Membrane</keyword>
<dbReference type="AlphaFoldDB" id="A0A1I0WQD0"/>
<keyword evidence="5" id="KW-1185">Reference proteome</keyword>
<dbReference type="InterPro" id="IPR059113">
    <property type="entry name" value="Znf_ribbon"/>
</dbReference>
<feature type="transmembrane region" description="Helical" evidence="2">
    <location>
        <begin position="46"/>
        <end position="76"/>
    </location>
</feature>
<dbReference type="STRING" id="1120918.SAMN05216249_104175"/>
<name>A0A1I0WQD0_9FIRM</name>
<feature type="region of interest" description="Disordered" evidence="1">
    <location>
        <begin position="165"/>
        <end position="225"/>
    </location>
</feature>
<feature type="compositionally biased region" description="Polar residues" evidence="1">
    <location>
        <begin position="179"/>
        <end position="225"/>
    </location>
</feature>
<feature type="domain" description="Putative zinc-ribbon" evidence="3">
    <location>
        <begin position="233"/>
        <end position="256"/>
    </location>
</feature>
<dbReference type="OrthoDB" id="9788304at2"/>
<sequence length="257" mass="27901">MEMGFAIGLGSFISLVLTIVVCAVVTPKSKEGKYTGFLRFIRDYFLMKYLVVEAILRFFFILTTISCITIGVFLLISHTPSYGFYGYGTYGGDSTAVPGILLIICGPIITRLTYELSMIMIMLLKNTIEINAKMKGDASNATAAFDVSVDKMPHVQNLVSGMTNRQNNQANAPQGMPTKPNNQVNPSQGMPAQPNNQVNPSQAMPTQPTTNHTSLQKPTVQNNVPVQSNDGFKKCPACGNDIESDAKFCPICGNKIG</sequence>
<dbReference type="RefSeq" id="WP_092870968.1">
    <property type="nucleotide sequence ID" value="NZ_FOJY01000004.1"/>
</dbReference>
<protein>
    <submittedName>
        <fullName evidence="4">Zinc-ribbon domain-containing protein</fullName>
    </submittedName>
</protein>
<dbReference type="EMBL" id="FOJY01000004">
    <property type="protein sequence ID" value="SFA90186.1"/>
    <property type="molecule type" value="Genomic_DNA"/>
</dbReference>
<evidence type="ECO:0000313" key="4">
    <source>
        <dbReference type="EMBL" id="SFA90186.1"/>
    </source>
</evidence>
<dbReference type="Pfam" id="PF13248">
    <property type="entry name" value="Zn_ribbon_3"/>
    <property type="match status" value="1"/>
</dbReference>
<feature type="transmembrane region" description="Helical" evidence="2">
    <location>
        <begin position="6"/>
        <end position="25"/>
    </location>
</feature>
<accession>A0A1I0WQD0</accession>
<feature type="transmembrane region" description="Helical" evidence="2">
    <location>
        <begin position="96"/>
        <end position="114"/>
    </location>
</feature>
<reference evidence="4 5" key="1">
    <citation type="submission" date="2016-10" db="EMBL/GenBank/DDBJ databases">
        <authorList>
            <person name="de Groot N.N."/>
        </authorList>
    </citation>
    <scope>NUCLEOTIDE SEQUENCE [LARGE SCALE GENOMIC DNA]</scope>
    <source>
        <strain evidence="4 5">DSM 5522</strain>
    </source>
</reference>
<proteinExistence type="predicted"/>